<gene>
    <name evidence="9" type="ORF">PYTT_0246</name>
</gene>
<dbReference type="GO" id="GO:0005886">
    <property type="term" value="C:plasma membrane"/>
    <property type="evidence" value="ECO:0007669"/>
    <property type="project" value="UniProtKB-SubCell"/>
</dbReference>
<dbReference type="InterPro" id="IPR003445">
    <property type="entry name" value="Cat_transpt"/>
</dbReference>
<accession>A0A1H6KAM3</accession>
<comment type="subcellular location">
    <subcellularLocation>
        <location evidence="1">Cell membrane</location>
        <topology evidence="1">Multi-pass membrane protein</topology>
    </subcellularLocation>
</comment>
<feature type="transmembrane region" description="Helical" evidence="8">
    <location>
        <begin position="501"/>
        <end position="522"/>
    </location>
</feature>
<feature type="transmembrane region" description="Helical" evidence="8">
    <location>
        <begin position="565"/>
        <end position="585"/>
    </location>
</feature>
<evidence type="ECO:0000256" key="7">
    <source>
        <dbReference type="ARBA" id="ARBA00023136"/>
    </source>
</evidence>
<feature type="transmembrane region" description="Helical" evidence="8">
    <location>
        <begin position="53"/>
        <end position="71"/>
    </location>
</feature>
<evidence type="ECO:0000256" key="1">
    <source>
        <dbReference type="ARBA" id="ARBA00004651"/>
    </source>
</evidence>
<protein>
    <submittedName>
        <fullName evidence="9">Cation transport protein</fullName>
    </submittedName>
</protein>
<reference evidence="10" key="1">
    <citation type="submission" date="2016-09" db="EMBL/GenBank/DDBJ databases">
        <authorList>
            <person name="Koehorst J."/>
        </authorList>
    </citation>
    <scope>NUCLEOTIDE SEQUENCE [LARGE SCALE GENOMIC DNA]</scope>
</reference>
<evidence type="ECO:0000256" key="3">
    <source>
        <dbReference type="ARBA" id="ARBA00022475"/>
    </source>
</evidence>
<evidence type="ECO:0000256" key="2">
    <source>
        <dbReference type="ARBA" id="ARBA00022448"/>
    </source>
</evidence>
<feature type="transmembrane region" description="Helical" evidence="8">
    <location>
        <begin position="214"/>
        <end position="238"/>
    </location>
</feature>
<keyword evidence="7 8" id="KW-0472">Membrane</keyword>
<proteinExistence type="predicted"/>
<keyword evidence="5 8" id="KW-1133">Transmembrane helix</keyword>
<dbReference type="GO" id="GO:0030001">
    <property type="term" value="P:metal ion transport"/>
    <property type="evidence" value="ECO:0007669"/>
    <property type="project" value="UniProtKB-ARBA"/>
</dbReference>
<dbReference type="STRING" id="1679444.PYTT_0246"/>
<feature type="transmembrane region" description="Helical" evidence="8">
    <location>
        <begin position="269"/>
        <end position="288"/>
    </location>
</feature>
<feature type="transmembrane region" description="Helical" evidence="8">
    <location>
        <begin position="152"/>
        <end position="172"/>
    </location>
</feature>
<evidence type="ECO:0000256" key="4">
    <source>
        <dbReference type="ARBA" id="ARBA00022692"/>
    </source>
</evidence>
<keyword evidence="4 8" id="KW-0812">Transmembrane</keyword>
<keyword evidence="3" id="KW-1003">Cell membrane</keyword>
<keyword evidence="10" id="KW-1185">Reference proteome</keyword>
<evidence type="ECO:0000256" key="6">
    <source>
        <dbReference type="ARBA" id="ARBA00023065"/>
    </source>
</evidence>
<dbReference type="PANTHER" id="PTHR32024">
    <property type="entry name" value="TRK SYSTEM POTASSIUM UPTAKE PROTEIN TRKG-RELATED"/>
    <property type="match status" value="1"/>
</dbReference>
<evidence type="ECO:0000256" key="8">
    <source>
        <dbReference type="SAM" id="Phobius"/>
    </source>
</evidence>
<feature type="transmembrane region" description="Helical" evidence="8">
    <location>
        <begin position="461"/>
        <end position="480"/>
    </location>
</feature>
<dbReference type="Proteomes" id="UP000176204">
    <property type="component" value="Chromosome I"/>
</dbReference>
<dbReference type="GO" id="GO:0008324">
    <property type="term" value="F:monoatomic cation transmembrane transporter activity"/>
    <property type="evidence" value="ECO:0007669"/>
    <property type="project" value="InterPro"/>
</dbReference>
<feature type="transmembrane region" description="Helical" evidence="8">
    <location>
        <begin position="436"/>
        <end position="455"/>
    </location>
</feature>
<dbReference type="EMBL" id="LT629973">
    <property type="protein sequence ID" value="SEH72407.1"/>
    <property type="molecule type" value="Genomic_DNA"/>
</dbReference>
<feature type="transmembrane region" description="Helical" evidence="8">
    <location>
        <begin position="114"/>
        <end position="131"/>
    </location>
</feature>
<keyword evidence="2" id="KW-0813">Transport</keyword>
<dbReference type="KEGG" id="agl:PYTT_0246"/>
<evidence type="ECO:0000256" key="5">
    <source>
        <dbReference type="ARBA" id="ARBA00022989"/>
    </source>
</evidence>
<feature type="transmembrane region" description="Helical" evidence="8">
    <location>
        <begin position="83"/>
        <end position="102"/>
    </location>
</feature>
<evidence type="ECO:0000313" key="10">
    <source>
        <dbReference type="Proteomes" id="UP000176204"/>
    </source>
</evidence>
<keyword evidence="6" id="KW-0406">Ion transport</keyword>
<feature type="transmembrane region" description="Helical" evidence="8">
    <location>
        <begin position="12"/>
        <end position="33"/>
    </location>
</feature>
<name>A0A1H6KAM3_9BACT</name>
<organism evidence="9 10">
    <name type="scientific">Akkermansia glycaniphila</name>
    <dbReference type="NCBI Taxonomy" id="1679444"/>
    <lineage>
        <taxon>Bacteria</taxon>
        <taxon>Pseudomonadati</taxon>
        <taxon>Verrucomicrobiota</taxon>
        <taxon>Verrucomicrobiia</taxon>
        <taxon>Verrucomicrobiales</taxon>
        <taxon>Akkermansiaceae</taxon>
        <taxon>Akkermansia</taxon>
    </lineage>
</organism>
<dbReference type="AlphaFoldDB" id="A0A1H6KAM3"/>
<feature type="transmembrane region" description="Helical" evidence="8">
    <location>
        <begin position="381"/>
        <end position="403"/>
    </location>
</feature>
<dbReference type="PANTHER" id="PTHR32024:SF1">
    <property type="entry name" value="KTR SYSTEM POTASSIUM UPTAKE PROTEIN B"/>
    <property type="match status" value="1"/>
</dbReference>
<feature type="transmembrane region" description="Helical" evidence="8">
    <location>
        <begin position="300"/>
        <end position="320"/>
    </location>
</feature>
<sequence>MAESSTKKRLALLELPEIITGFLMALVVFWEIGWHRVESASEQLLFLDSYREILFGLSVAYFVLVISQGVLLKFLHKTVGRDFWVKAGLSLATLFFSANMYMPFVDVPYAAQRGVSNTLYFCAGWFSYLLARRYYLDRAAGKFGKGRSAWPPALLFLVSIIALALVGALFLLTPGASHVPLSLVDSIFVSTSAMSGTGLLPGSVMSNLTPMGKMVVLVLIQVGAFGVMTFTYFLSLIVGQGMSVRDRVTFSNILDQQGVAKAATLIKGMVILTFVMEALGAVGLWYAWRGLEGVPQDHLWWYAIFHSISGFCNAGISLFPDNMAQGCVAYDRFGQGIMILIMFAGCFGFAVYIEFIKRMRIRLGLLKDQFLPPHWSTHTWLAVRMTLIVALGGGLILGLLGYFEPSQHAAQSLGSSIWEGVYNSVGRTAGFNISNIGTYGVVYALFLAFLVFIGGNPGSTAGGLFTTVFATVCMEVKRVVCGQQDVEFHRRRIARKTVERAVATMILLIFWLCLMTMILLLVEPKIAASDQGVLKVFFEVVSAYVMSGFSLGITADLSTAGKYLIILNMIVGRVGIFSFLLAFIGTPETKLIRYPETRLPLS</sequence>
<feature type="transmembrane region" description="Helical" evidence="8">
    <location>
        <begin position="332"/>
        <end position="353"/>
    </location>
</feature>
<dbReference type="Pfam" id="PF02386">
    <property type="entry name" value="TrkH"/>
    <property type="match status" value="1"/>
</dbReference>
<feature type="transmembrane region" description="Helical" evidence="8">
    <location>
        <begin position="534"/>
        <end position="553"/>
    </location>
</feature>
<evidence type="ECO:0000313" key="9">
    <source>
        <dbReference type="EMBL" id="SEH72407.1"/>
    </source>
</evidence>